<evidence type="ECO:0000313" key="2">
    <source>
        <dbReference type="Proteomes" id="UP001496720"/>
    </source>
</evidence>
<gene>
    <name evidence="1" type="ORF">ABT188_26515</name>
</gene>
<comment type="caution">
    <text evidence="1">The sequence shown here is derived from an EMBL/GenBank/DDBJ whole genome shotgun (WGS) entry which is preliminary data.</text>
</comment>
<proteinExistence type="predicted"/>
<organism evidence="1 2">
    <name type="scientific">Streptomyces violaceorubidus</name>
    <dbReference type="NCBI Taxonomy" id="284042"/>
    <lineage>
        <taxon>Bacteria</taxon>
        <taxon>Bacillati</taxon>
        <taxon>Actinomycetota</taxon>
        <taxon>Actinomycetes</taxon>
        <taxon>Kitasatosporales</taxon>
        <taxon>Streptomycetaceae</taxon>
        <taxon>Streptomyces</taxon>
    </lineage>
</organism>
<protein>
    <submittedName>
        <fullName evidence="1">Uncharacterized protein</fullName>
    </submittedName>
</protein>
<accession>A0ABV1T272</accession>
<dbReference type="EMBL" id="JBEOZY010000034">
    <property type="protein sequence ID" value="MER6168060.1"/>
    <property type="molecule type" value="Genomic_DNA"/>
</dbReference>
<evidence type="ECO:0000313" key="1">
    <source>
        <dbReference type="EMBL" id="MER6168060.1"/>
    </source>
</evidence>
<name>A0ABV1T272_9ACTN</name>
<dbReference type="RefSeq" id="WP_352149457.1">
    <property type="nucleotide sequence ID" value="NZ_JBEOZY010000034.1"/>
</dbReference>
<dbReference type="Proteomes" id="UP001496720">
    <property type="component" value="Unassembled WGS sequence"/>
</dbReference>
<keyword evidence="2" id="KW-1185">Reference proteome</keyword>
<sequence length="142" mass="15173">MPLAWLCAQDGAGRLLARSRNPWRLPSFEYRATHHVLALTLLFTCPPDAMPALGGEDAGMMRTLVSDDVEWALWCYTTLATGAGGLSSPDRIAADGAFRWLTSSRLLGGALDEELETWTDTATRLGAGVGVGVLLARRALGS</sequence>
<reference evidence="1 2" key="1">
    <citation type="submission" date="2024-06" db="EMBL/GenBank/DDBJ databases">
        <title>The Natural Products Discovery Center: Release of the First 8490 Sequenced Strains for Exploring Actinobacteria Biosynthetic Diversity.</title>
        <authorList>
            <person name="Kalkreuter E."/>
            <person name="Kautsar S.A."/>
            <person name="Yang D."/>
            <person name="Bader C.D."/>
            <person name="Teijaro C.N."/>
            <person name="Fluegel L."/>
            <person name="Davis C.M."/>
            <person name="Simpson J.R."/>
            <person name="Lauterbach L."/>
            <person name="Steele A.D."/>
            <person name="Gui C."/>
            <person name="Meng S."/>
            <person name="Li G."/>
            <person name="Viehrig K."/>
            <person name="Ye F."/>
            <person name="Su P."/>
            <person name="Kiefer A.F."/>
            <person name="Nichols A."/>
            <person name="Cepeda A.J."/>
            <person name="Yan W."/>
            <person name="Fan B."/>
            <person name="Jiang Y."/>
            <person name="Adhikari A."/>
            <person name="Zheng C.-J."/>
            <person name="Schuster L."/>
            <person name="Cowan T.M."/>
            <person name="Smanski M.J."/>
            <person name="Chevrette M.G."/>
            <person name="De Carvalho L.P.S."/>
            <person name="Shen B."/>
        </authorList>
    </citation>
    <scope>NUCLEOTIDE SEQUENCE [LARGE SCALE GENOMIC DNA]</scope>
    <source>
        <strain evidence="1 2">NPDC001615</strain>
    </source>
</reference>